<dbReference type="EMBL" id="WJZX01000206">
    <property type="protein sequence ID" value="MCF5658168.1"/>
    <property type="molecule type" value="Genomic_DNA"/>
</dbReference>
<sequence>MKFWNDFERSIFFNHVFTTPILIGKITLFSFNIDNNRSHINMEFDIPEIPDRPPEKWIAEGFNTCRIGLSCGGITDLIIKNLPTLDTFNMSVHKHENFFSVRAESAGSLIEFRTKYPSLSGPSVYMNDPDSACY</sequence>
<organism evidence="2 3">
    <name type="scientific">Pseudomonas poae</name>
    <dbReference type="NCBI Taxonomy" id="200451"/>
    <lineage>
        <taxon>Bacteria</taxon>
        <taxon>Pseudomonadati</taxon>
        <taxon>Pseudomonadota</taxon>
        <taxon>Gammaproteobacteria</taxon>
        <taxon>Pseudomonadales</taxon>
        <taxon>Pseudomonadaceae</taxon>
        <taxon>Pseudomonas</taxon>
    </lineage>
</organism>
<reference evidence="2" key="1">
    <citation type="submission" date="2019-11" db="EMBL/GenBank/DDBJ databases">
        <title>Epiphytic Pseudomonas syringae from cherry orchards.</title>
        <authorList>
            <person name="Hulin M.T."/>
        </authorList>
    </citation>
    <scope>NUCLEOTIDE SEQUENCE</scope>
    <source>
        <strain evidence="2">PA-2-1F</strain>
    </source>
</reference>
<dbReference type="Pfam" id="PF15594">
    <property type="entry name" value="Imm50"/>
    <property type="match status" value="1"/>
</dbReference>
<accession>A0AAP2S5U2</accession>
<keyword evidence="1" id="KW-1133">Transmembrane helix</keyword>
<feature type="transmembrane region" description="Helical" evidence="1">
    <location>
        <begin position="12"/>
        <end position="33"/>
    </location>
</feature>
<dbReference type="GeneID" id="45490773"/>
<dbReference type="RefSeq" id="WP_081602879.1">
    <property type="nucleotide sequence ID" value="NZ_CP142176.1"/>
</dbReference>
<dbReference type="AlphaFoldDB" id="A0AAP2S5U2"/>
<proteinExistence type="predicted"/>
<gene>
    <name evidence="2" type="ORF">GIV46_24540</name>
</gene>
<protein>
    <recommendedName>
        <fullName evidence="4">Immunity protein 50</fullName>
    </recommendedName>
</protein>
<name>A0AAP2S5U2_9PSED</name>
<evidence type="ECO:0000256" key="1">
    <source>
        <dbReference type="SAM" id="Phobius"/>
    </source>
</evidence>
<evidence type="ECO:0008006" key="4">
    <source>
        <dbReference type="Google" id="ProtNLM"/>
    </source>
</evidence>
<keyword evidence="1" id="KW-0472">Membrane</keyword>
<evidence type="ECO:0000313" key="3">
    <source>
        <dbReference type="Proteomes" id="UP000814126"/>
    </source>
</evidence>
<dbReference type="Proteomes" id="UP000814126">
    <property type="component" value="Unassembled WGS sequence"/>
</dbReference>
<evidence type="ECO:0000313" key="2">
    <source>
        <dbReference type="EMBL" id="MCF5658168.1"/>
    </source>
</evidence>
<comment type="caution">
    <text evidence="2">The sequence shown here is derived from an EMBL/GenBank/DDBJ whole genome shotgun (WGS) entry which is preliminary data.</text>
</comment>
<keyword evidence="1" id="KW-0812">Transmembrane</keyword>
<dbReference type="InterPro" id="IPR028957">
    <property type="entry name" value="Imm50"/>
</dbReference>